<accession>A0A329LUL6</accession>
<proteinExistence type="predicted"/>
<dbReference type="AlphaFoldDB" id="A0A329LUL6"/>
<evidence type="ECO:0000256" key="1">
    <source>
        <dbReference type="SAM" id="MobiDB-lite"/>
    </source>
</evidence>
<dbReference type="OrthoDB" id="9807902at2"/>
<dbReference type="CDD" id="cd14741">
    <property type="entry name" value="PAAR_5"/>
    <property type="match status" value="1"/>
</dbReference>
<dbReference type="EMBL" id="QMFB01000037">
    <property type="protein sequence ID" value="RAV11469.1"/>
    <property type="molecule type" value="Genomic_DNA"/>
</dbReference>
<reference evidence="2 3" key="1">
    <citation type="journal article" date="2009" name="Int. J. Syst. Evol. Microbiol.">
        <title>Paenibacillus contaminans sp. nov., isolated from a contaminated laboratory plate.</title>
        <authorList>
            <person name="Chou J.H."/>
            <person name="Lee J.H."/>
            <person name="Lin M.C."/>
            <person name="Chang P.S."/>
            <person name="Arun A.B."/>
            <person name="Young C.C."/>
            <person name="Chen W.M."/>
        </authorList>
    </citation>
    <scope>NUCLEOTIDE SEQUENCE [LARGE SCALE GENOMIC DNA]</scope>
    <source>
        <strain evidence="2 3">CKOBP-6</strain>
    </source>
</reference>
<protein>
    <recommendedName>
        <fullName evidence="4">PaaR repeat-containing protein</fullName>
    </recommendedName>
</protein>
<dbReference type="Proteomes" id="UP000250369">
    <property type="component" value="Unassembled WGS sequence"/>
</dbReference>
<evidence type="ECO:0000313" key="2">
    <source>
        <dbReference type="EMBL" id="RAV11469.1"/>
    </source>
</evidence>
<dbReference type="Pfam" id="PF05488">
    <property type="entry name" value="PAAR_motif"/>
    <property type="match status" value="1"/>
</dbReference>
<evidence type="ECO:0008006" key="4">
    <source>
        <dbReference type="Google" id="ProtNLM"/>
    </source>
</evidence>
<dbReference type="Gene3D" id="2.60.200.60">
    <property type="match status" value="1"/>
</dbReference>
<dbReference type="InterPro" id="IPR008727">
    <property type="entry name" value="PAAR_motif"/>
</dbReference>
<name>A0A329LUL6_9BACL</name>
<evidence type="ECO:0000313" key="3">
    <source>
        <dbReference type="Proteomes" id="UP000250369"/>
    </source>
</evidence>
<organism evidence="2 3">
    <name type="scientific">Paenibacillus contaminans</name>
    <dbReference type="NCBI Taxonomy" id="450362"/>
    <lineage>
        <taxon>Bacteria</taxon>
        <taxon>Bacillati</taxon>
        <taxon>Bacillota</taxon>
        <taxon>Bacilli</taxon>
        <taxon>Bacillales</taxon>
        <taxon>Paenibacillaceae</taxon>
        <taxon>Paenibacillus</taxon>
    </lineage>
</organism>
<comment type="caution">
    <text evidence="2">The sequence shown here is derived from an EMBL/GenBank/DDBJ whole genome shotgun (WGS) entry which is preliminary data.</text>
</comment>
<feature type="region of interest" description="Disordered" evidence="1">
    <location>
        <begin position="1"/>
        <end position="22"/>
    </location>
</feature>
<sequence>MPPAARVGDMTGHGTPLGPGPGSVNVFIGGMPAWRAISDTHACPVTSPNPHSVGTVTVGSATVYINSLPAARLGDVIVEGGPPNSILSGAPNVMIG</sequence>
<keyword evidence="3" id="KW-1185">Reference proteome</keyword>
<gene>
    <name evidence="2" type="ORF">DQG23_36085</name>
</gene>